<keyword evidence="2" id="KW-1185">Reference proteome</keyword>
<dbReference type="AlphaFoldDB" id="A0A0V0QGI6"/>
<dbReference type="InParanoid" id="A0A0V0QGI6"/>
<sequence>MQDSQFKKQYALKQMKQNFDYNDFSRPQQQIEGQFKSMENSKKSYLSSNDNMTQNNSKIYSNLNTSNLNDFTNKQMSVNGSNFKMAFSQNPKKYLISNFSKIQSQSNFNNIKHQHSNSENIQFSQQYNTPKIGKEYLLNSQNNQKSSHQRNSLQMDKLNLKKLIRRASKQQQLQQQQQQLQQQSGLYHLQNEQNIQNQKNMQTFTEFTEEKSVDPRKTDKMKRIYSEQQFIKPAILQSQIKQKDNDQSLLNETISMNEVDDFISYNNNNNNQITKANFPKVASPTKGHELFTEKSVHDTLFFENQEQYFKITNQDSCNIKNVSQDIQELKIAYIQPNLKLKNYPRYKFNFQIEKMDNPTNLGLGLNYAKKFKQYQQQ</sequence>
<dbReference type="EMBL" id="LDAU01000171">
    <property type="protein sequence ID" value="KRX01321.1"/>
    <property type="molecule type" value="Genomic_DNA"/>
</dbReference>
<gene>
    <name evidence="1" type="ORF">PPERSA_11768</name>
</gene>
<name>A0A0V0QGI6_PSEPJ</name>
<reference evidence="1 2" key="1">
    <citation type="journal article" date="2015" name="Sci. Rep.">
        <title>Genome of the facultative scuticociliatosis pathogen Pseudocohnilembus persalinus provides insight into its virulence through horizontal gene transfer.</title>
        <authorList>
            <person name="Xiong J."/>
            <person name="Wang G."/>
            <person name="Cheng J."/>
            <person name="Tian M."/>
            <person name="Pan X."/>
            <person name="Warren A."/>
            <person name="Jiang C."/>
            <person name="Yuan D."/>
            <person name="Miao W."/>
        </authorList>
    </citation>
    <scope>NUCLEOTIDE SEQUENCE [LARGE SCALE GENOMIC DNA]</scope>
    <source>
        <strain evidence="1">36N120E</strain>
    </source>
</reference>
<accession>A0A0V0QGI6</accession>
<evidence type="ECO:0000313" key="2">
    <source>
        <dbReference type="Proteomes" id="UP000054937"/>
    </source>
</evidence>
<comment type="caution">
    <text evidence="1">The sequence shown here is derived from an EMBL/GenBank/DDBJ whole genome shotgun (WGS) entry which is preliminary data.</text>
</comment>
<proteinExistence type="predicted"/>
<evidence type="ECO:0000313" key="1">
    <source>
        <dbReference type="EMBL" id="KRX01321.1"/>
    </source>
</evidence>
<protein>
    <submittedName>
        <fullName evidence="1">Uncharacterized protein</fullName>
    </submittedName>
</protein>
<organism evidence="1 2">
    <name type="scientific">Pseudocohnilembus persalinus</name>
    <name type="common">Ciliate</name>
    <dbReference type="NCBI Taxonomy" id="266149"/>
    <lineage>
        <taxon>Eukaryota</taxon>
        <taxon>Sar</taxon>
        <taxon>Alveolata</taxon>
        <taxon>Ciliophora</taxon>
        <taxon>Intramacronucleata</taxon>
        <taxon>Oligohymenophorea</taxon>
        <taxon>Scuticociliatia</taxon>
        <taxon>Philasterida</taxon>
        <taxon>Pseudocohnilembidae</taxon>
        <taxon>Pseudocohnilembus</taxon>
    </lineage>
</organism>
<dbReference type="Proteomes" id="UP000054937">
    <property type="component" value="Unassembled WGS sequence"/>
</dbReference>